<reference evidence="4 5" key="1">
    <citation type="journal article" date="2013" name="Genome Announc.">
        <title>Draft Genome Sequence of the Methanotrophic Gammaproteobacterium Methyloglobulus morosus DSM 22980 Strain KoM1.</title>
        <authorList>
            <person name="Poehlein A."/>
            <person name="Deutzmann J.S."/>
            <person name="Daniel R."/>
            <person name="Simeonova D.D."/>
        </authorList>
    </citation>
    <scope>NUCLEOTIDE SEQUENCE [LARGE SCALE GENOMIC DNA]</scope>
    <source>
        <strain evidence="4 5">KoM1</strain>
    </source>
</reference>
<sequence>MPNHFMNIPDWFSWENQGAGIGAADLNGNGLQDLIVIMVDAPPGQNAANYRIGRNLDNKGMVTGGWSEWKAVPDWFSFENQGSGVAAWDLDGDGQSELIVFMIDNPNGKNQGFYRIGKQLDVDGNVHGGWGPWVPVPDWFSFENQHGAIAVADLDNDGHPELIVFMIDNPGELNQGLYRIGKKLDANGNVTGGWTPWLPVPGWFSWENQGAGIAVADMGNGIRDLVIFHIDNAIGHNQAFFKVAKQVDANGNPAGGWDAWMGVPGWFSWENQGGGIAAVALGGTPKLLVLMVDNPPELNVGLYEVVDLVEDPAIHGQWELLPYHSGVLAVHAALLPTGKVLFFAGSGSSQVRFHSHDFGDVDKGVSISVVWDPSAATGPGNPNFFHPPTLDDANGKPFDMFCCGHTFLPDGRLLAAGGTLDYGPFRGRTEAAVFDPTTQDWSFVKHMAHGRWYPTLITLADGRLLATTGLDEGFANNHNQTLEIYSAVTDTWELKHFAPGFPGLPLYAHLFLLKDGKVFFSGGRMDDELDVQPCLFDPNQNPVHTQPVNDLLDPILRNQSASVILPPAQDQKIMIMGGGPAGKQNQTDSTGMVSIVDFNAAHPNYVAAAPLLLPRIHLNAIILPDRTVFVSGGSLKQETIPLARLQAELYDPSTDTWHMMATAIVPRLYHSVALLLPDGRVVAAGSNPFGGQSVAWEPADPQEEMRLEVFSPPYLFKGPRPSIGAVPTEWGYGKTITVKSTQATSIRWASLIRSGITTHSFDCGQRLVDLAIVSQTQAQLKVQVTHESGIAPPGWYMLFLTDTNGIPSVAKWIHLA</sequence>
<dbReference type="Gene3D" id="2.60.40.10">
    <property type="entry name" value="Immunoglobulins"/>
    <property type="match status" value="1"/>
</dbReference>
<feature type="domain" description="Galactose oxidase-like Early set" evidence="3">
    <location>
        <begin position="720"/>
        <end position="814"/>
    </location>
</feature>
<evidence type="ECO:0000256" key="1">
    <source>
        <dbReference type="ARBA" id="ARBA00022729"/>
    </source>
</evidence>
<dbReference type="CDD" id="cd02851">
    <property type="entry name" value="E_set_GO_C"/>
    <property type="match status" value="1"/>
</dbReference>
<dbReference type="OrthoDB" id="8673369at2"/>
<dbReference type="Gene3D" id="2.130.10.80">
    <property type="entry name" value="Galactose oxidase/kelch, beta-propeller"/>
    <property type="match status" value="1"/>
</dbReference>
<keyword evidence="5" id="KW-1185">Reference proteome</keyword>
<dbReference type="SUPFAM" id="SSF69318">
    <property type="entry name" value="Integrin alpha N-terminal domain"/>
    <property type="match status" value="1"/>
</dbReference>
<dbReference type="PATRIC" id="fig|1116472.3.peg.3096"/>
<feature type="domain" description="Glyoxal oxidase N-terminal" evidence="2">
    <location>
        <begin position="399"/>
        <end position="714"/>
    </location>
</feature>
<dbReference type="Pfam" id="PF09118">
    <property type="entry name" value="GO-like_E_set"/>
    <property type="match status" value="1"/>
</dbReference>
<dbReference type="STRING" id="1116472.MGMO_118c00100"/>
<dbReference type="InterPro" id="IPR014756">
    <property type="entry name" value="Ig_E-set"/>
</dbReference>
<dbReference type="PANTHER" id="PTHR32208:SF21">
    <property type="entry name" value="LOW QUALITY PROTEIN: ALDEHYDE OXIDASE GLOX-LIKE"/>
    <property type="match status" value="1"/>
</dbReference>
<evidence type="ECO:0000259" key="2">
    <source>
        <dbReference type="Pfam" id="PF07250"/>
    </source>
</evidence>
<dbReference type="EMBL" id="AYLO01000110">
    <property type="protein sequence ID" value="ESS70810.1"/>
    <property type="molecule type" value="Genomic_DNA"/>
</dbReference>
<evidence type="ECO:0000313" key="5">
    <source>
        <dbReference type="Proteomes" id="UP000017842"/>
    </source>
</evidence>
<gene>
    <name evidence="4" type="ORF">MGMO_118c00100</name>
</gene>
<organism evidence="4 5">
    <name type="scientific">Methyloglobulus morosus KoM1</name>
    <dbReference type="NCBI Taxonomy" id="1116472"/>
    <lineage>
        <taxon>Bacteria</taxon>
        <taxon>Pseudomonadati</taxon>
        <taxon>Pseudomonadota</taxon>
        <taxon>Gammaproteobacteria</taxon>
        <taxon>Methylococcales</taxon>
        <taxon>Methylococcaceae</taxon>
        <taxon>Methyloglobulus</taxon>
    </lineage>
</organism>
<evidence type="ECO:0000259" key="3">
    <source>
        <dbReference type="Pfam" id="PF09118"/>
    </source>
</evidence>
<evidence type="ECO:0000313" key="4">
    <source>
        <dbReference type="EMBL" id="ESS70810.1"/>
    </source>
</evidence>
<dbReference type="InterPro" id="IPR009880">
    <property type="entry name" value="Glyoxal_oxidase_N"/>
</dbReference>
<comment type="caution">
    <text evidence="4">The sequence shown here is derived from an EMBL/GenBank/DDBJ whole genome shotgun (WGS) entry which is preliminary data.</text>
</comment>
<dbReference type="InterPro" id="IPR028994">
    <property type="entry name" value="Integrin_alpha_N"/>
</dbReference>
<dbReference type="RefSeq" id="WP_023495756.1">
    <property type="nucleotide sequence ID" value="NZ_AYLO01000110.1"/>
</dbReference>
<dbReference type="PANTHER" id="PTHR32208">
    <property type="entry name" value="SECRETED PROTEIN-RELATED"/>
    <property type="match status" value="1"/>
</dbReference>
<dbReference type="Proteomes" id="UP000017842">
    <property type="component" value="Unassembled WGS sequence"/>
</dbReference>
<dbReference type="SUPFAM" id="SSF50965">
    <property type="entry name" value="Galactose oxidase, central domain"/>
    <property type="match status" value="1"/>
</dbReference>
<name>V5BC00_9GAMM</name>
<dbReference type="AlphaFoldDB" id="V5BC00"/>
<dbReference type="InterPro" id="IPR013783">
    <property type="entry name" value="Ig-like_fold"/>
</dbReference>
<accession>V5BC00</accession>
<dbReference type="SUPFAM" id="SSF81296">
    <property type="entry name" value="E set domains"/>
    <property type="match status" value="1"/>
</dbReference>
<dbReference type="Pfam" id="PF07250">
    <property type="entry name" value="Glyoxal_oxid_N"/>
    <property type="match status" value="1"/>
</dbReference>
<protein>
    <submittedName>
        <fullName evidence="4">Uncharacterized protein</fullName>
    </submittedName>
</protein>
<proteinExistence type="predicted"/>
<dbReference type="InterPro" id="IPR011043">
    <property type="entry name" value="Gal_Oxase/kelch_b-propeller"/>
</dbReference>
<keyword evidence="1" id="KW-0732">Signal</keyword>
<dbReference type="InterPro" id="IPR015202">
    <property type="entry name" value="GO-like_E_set"/>
</dbReference>
<dbReference type="InterPro" id="IPR037293">
    <property type="entry name" value="Gal_Oxidase_central_sf"/>
</dbReference>
<dbReference type="eggNOG" id="COG3055">
    <property type="taxonomic scope" value="Bacteria"/>
</dbReference>